<reference evidence="4" key="1">
    <citation type="journal article" date="2020" name="Plant Biotechnol. J.">
        <title>The pomegranate (Punica granatum L.) draft genome dissects genetic divergence between soft- and hard-seeded cultivars.</title>
        <authorList>
            <person name="Luo X."/>
            <person name="Li H."/>
            <person name="Wu Z."/>
            <person name="Yao W."/>
            <person name="Zhao P."/>
            <person name="Cao D."/>
            <person name="Yu H."/>
            <person name="Li K."/>
            <person name="Poudel K."/>
            <person name="Zhao D."/>
            <person name="Zhang F."/>
            <person name="Xia X."/>
            <person name="Chen L."/>
            <person name="Wang Q."/>
            <person name="Jing D."/>
            <person name="Cao S."/>
        </authorList>
    </citation>
    <scope>NUCLEOTIDE SEQUENCE [LARGE SCALE GENOMIC DNA]</scope>
    <source>
        <strain evidence="4">cv. Tunisia</strain>
    </source>
</reference>
<feature type="compositionally biased region" description="Polar residues" evidence="2">
    <location>
        <begin position="7"/>
        <end position="18"/>
    </location>
</feature>
<dbReference type="InterPro" id="IPR050466">
    <property type="entry name" value="Carboxylest/Gibb_receptor"/>
</dbReference>
<evidence type="ECO:0000256" key="2">
    <source>
        <dbReference type="SAM" id="MobiDB-lite"/>
    </source>
</evidence>
<organism evidence="4 5">
    <name type="scientific">Punica granatum</name>
    <name type="common">Pomegranate</name>
    <dbReference type="NCBI Taxonomy" id="22663"/>
    <lineage>
        <taxon>Eukaryota</taxon>
        <taxon>Viridiplantae</taxon>
        <taxon>Streptophyta</taxon>
        <taxon>Embryophyta</taxon>
        <taxon>Tracheophyta</taxon>
        <taxon>Spermatophyta</taxon>
        <taxon>Magnoliopsida</taxon>
        <taxon>eudicotyledons</taxon>
        <taxon>Gunneridae</taxon>
        <taxon>Pentapetalae</taxon>
        <taxon>rosids</taxon>
        <taxon>malvids</taxon>
        <taxon>Myrtales</taxon>
        <taxon>Lythraceae</taxon>
        <taxon>Punica</taxon>
    </lineage>
</organism>
<evidence type="ECO:0000259" key="3">
    <source>
        <dbReference type="Pfam" id="PF07859"/>
    </source>
</evidence>
<sequence>MIDLILPSNTEEPQAKQSSIKREREMGSLPHVVEDCMGVLQLYSNGTIFRSKHIDFSRIPVVDDFSVLFKDCLFDKHHNLYLRLYKPAALTATPNITTYYDDSDGNNIIEHNNHNNKIPVVYYLHGGGFCVGSRSWPNSHSCCTRLASGLGALVVAPDYRLAPEHRLPAAMEDAHNSIKWLRDQAKLTGKEEREGGCDSWLRNGVDFDRVFVIGDSSGGNIAHHLAVRFGSYEPEKDLSPVRVRGYILLAPFFGGYARTKSEEGPSEGLLNLEILDRNQYIWSFDSYLKAWTHTISSQLFVKEVTYTLDLARYIYRSNIAYRRGQSWPTYIIRAAEVLEAVDAGRRESGPPTSEPIWTGEPQPRSGGAWTDLGHGGRR</sequence>
<evidence type="ECO:0000313" key="5">
    <source>
        <dbReference type="RefSeq" id="XP_031395279.1"/>
    </source>
</evidence>
<dbReference type="GO" id="GO:0016787">
    <property type="term" value="F:hydrolase activity"/>
    <property type="evidence" value="ECO:0007669"/>
    <property type="project" value="InterPro"/>
</dbReference>
<dbReference type="Gene3D" id="3.40.50.1820">
    <property type="entry name" value="alpha/beta hydrolase"/>
    <property type="match status" value="1"/>
</dbReference>
<feature type="region of interest" description="Disordered" evidence="2">
    <location>
        <begin position="1"/>
        <end position="24"/>
    </location>
</feature>
<evidence type="ECO:0000256" key="1">
    <source>
        <dbReference type="ARBA" id="ARBA00010515"/>
    </source>
</evidence>
<dbReference type="PANTHER" id="PTHR23024">
    <property type="entry name" value="ARYLACETAMIDE DEACETYLASE"/>
    <property type="match status" value="1"/>
</dbReference>
<comment type="similarity">
    <text evidence="1">Belongs to the 'GDXG' lipolytic enzyme family.</text>
</comment>
<evidence type="ECO:0000313" key="4">
    <source>
        <dbReference type="Proteomes" id="UP000515151"/>
    </source>
</evidence>
<keyword evidence="4" id="KW-1185">Reference proteome</keyword>
<dbReference type="PANTHER" id="PTHR23024:SF406">
    <property type="entry name" value="CARBOXYLESTERASE 15-RELATED"/>
    <property type="match status" value="1"/>
</dbReference>
<feature type="domain" description="Alpha/beta hydrolase fold-3" evidence="3">
    <location>
        <begin position="121"/>
        <end position="295"/>
    </location>
</feature>
<dbReference type="InterPro" id="IPR029058">
    <property type="entry name" value="AB_hydrolase_fold"/>
</dbReference>
<dbReference type="Pfam" id="PF07859">
    <property type="entry name" value="Abhydrolase_3"/>
    <property type="match status" value="1"/>
</dbReference>
<proteinExistence type="inferred from homology"/>
<dbReference type="Proteomes" id="UP000515151">
    <property type="component" value="Chromosome 5"/>
</dbReference>
<dbReference type="GeneID" id="116206633"/>
<dbReference type="SUPFAM" id="SSF53474">
    <property type="entry name" value="alpha/beta-Hydrolases"/>
    <property type="match status" value="1"/>
</dbReference>
<protein>
    <submittedName>
        <fullName evidence="5">Probable carboxylesterase 15 isoform X2</fullName>
    </submittedName>
</protein>
<feature type="region of interest" description="Disordered" evidence="2">
    <location>
        <begin position="344"/>
        <end position="378"/>
    </location>
</feature>
<accession>A0A6P8DLK9</accession>
<dbReference type="AlphaFoldDB" id="A0A6P8DLK9"/>
<dbReference type="RefSeq" id="XP_031395279.1">
    <property type="nucleotide sequence ID" value="XM_031539419.1"/>
</dbReference>
<reference evidence="5" key="2">
    <citation type="submission" date="2025-08" db="UniProtKB">
        <authorList>
            <consortium name="RefSeq"/>
        </authorList>
    </citation>
    <scope>IDENTIFICATION</scope>
    <source>
        <tissue evidence="5">Leaf</tissue>
    </source>
</reference>
<dbReference type="InterPro" id="IPR013094">
    <property type="entry name" value="AB_hydrolase_3"/>
</dbReference>
<gene>
    <name evidence="5" type="primary">LOC116206633</name>
</gene>
<name>A0A6P8DLK9_PUNGR</name>